<name>K1P747_MAGGI</name>
<dbReference type="HOGENOM" id="CLU_2560494_0_0_1"/>
<dbReference type="AlphaFoldDB" id="K1P747"/>
<protein>
    <recommendedName>
        <fullName evidence="2">Multiple epidermal growth factor-like domains 6</fullName>
    </recommendedName>
</protein>
<evidence type="ECO:0008006" key="2">
    <source>
        <dbReference type="Google" id="ProtNLM"/>
    </source>
</evidence>
<reference evidence="1" key="1">
    <citation type="journal article" date="2012" name="Nature">
        <title>The oyster genome reveals stress adaptation and complexity of shell formation.</title>
        <authorList>
            <person name="Zhang G."/>
            <person name="Fang X."/>
            <person name="Guo X."/>
            <person name="Li L."/>
            <person name="Luo R."/>
            <person name="Xu F."/>
            <person name="Yang P."/>
            <person name="Zhang L."/>
            <person name="Wang X."/>
            <person name="Qi H."/>
            <person name="Xiong Z."/>
            <person name="Que H."/>
            <person name="Xie Y."/>
            <person name="Holland P.W."/>
            <person name="Paps J."/>
            <person name="Zhu Y."/>
            <person name="Wu F."/>
            <person name="Chen Y."/>
            <person name="Wang J."/>
            <person name="Peng C."/>
            <person name="Meng J."/>
            <person name="Yang L."/>
            <person name="Liu J."/>
            <person name="Wen B."/>
            <person name="Zhang N."/>
            <person name="Huang Z."/>
            <person name="Zhu Q."/>
            <person name="Feng Y."/>
            <person name="Mount A."/>
            <person name="Hedgecock D."/>
            <person name="Xu Z."/>
            <person name="Liu Y."/>
            <person name="Domazet-Loso T."/>
            <person name="Du Y."/>
            <person name="Sun X."/>
            <person name="Zhang S."/>
            <person name="Liu B."/>
            <person name="Cheng P."/>
            <person name="Jiang X."/>
            <person name="Li J."/>
            <person name="Fan D."/>
            <person name="Wang W."/>
            <person name="Fu W."/>
            <person name="Wang T."/>
            <person name="Wang B."/>
            <person name="Zhang J."/>
            <person name="Peng Z."/>
            <person name="Li Y."/>
            <person name="Li N."/>
            <person name="Wang J."/>
            <person name="Chen M."/>
            <person name="He Y."/>
            <person name="Tan F."/>
            <person name="Song X."/>
            <person name="Zheng Q."/>
            <person name="Huang R."/>
            <person name="Yang H."/>
            <person name="Du X."/>
            <person name="Chen L."/>
            <person name="Yang M."/>
            <person name="Gaffney P.M."/>
            <person name="Wang S."/>
            <person name="Luo L."/>
            <person name="She Z."/>
            <person name="Ming Y."/>
            <person name="Huang W."/>
            <person name="Zhang S."/>
            <person name="Huang B."/>
            <person name="Zhang Y."/>
            <person name="Qu T."/>
            <person name="Ni P."/>
            <person name="Miao G."/>
            <person name="Wang J."/>
            <person name="Wang Q."/>
            <person name="Steinberg C.E."/>
            <person name="Wang H."/>
            <person name="Li N."/>
            <person name="Qian L."/>
            <person name="Zhang G."/>
            <person name="Li Y."/>
            <person name="Yang H."/>
            <person name="Liu X."/>
            <person name="Wang J."/>
            <person name="Yin Y."/>
            <person name="Wang J."/>
        </authorList>
    </citation>
    <scope>NUCLEOTIDE SEQUENCE [LARGE SCALE GENOMIC DNA]</scope>
    <source>
        <strain evidence="1">05x7-T-G4-1.051#20</strain>
    </source>
</reference>
<sequence>MSVCPVGYFGQDCSETCINSYTCDGCNDASGSCDYGCRPGWIGYFCQKNFKQGLIMGASYLNKCISSSLKETAKSSPIGIRV</sequence>
<evidence type="ECO:0000313" key="1">
    <source>
        <dbReference type="EMBL" id="EKC17408.1"/>
    </source>
</evidence>
<gene>
    <name evidence="1" type="ORF">CGI_10000891</name>
</gene>
<dbReference type="Gene3D" id="2.170.300.10">
    <property type="entry name" value="Tie2 ligand-binding domain superfamily"/>
    <property type="match status" value="1"/>
</dbReference>
<organism evidence="1">
    <name type="scientific">Magallana gigas</name>
    <name type="common">Pacific oyster</name>
    <name type="synonym">Crassostrea gigas</name>
    <dbReference type="NCBI Taxonomy" id="29159"/>
    <lineage>
        <taxon>Eukaryota</taxon>
        <taxon>Metazoa</taxon>
        <taxon>Spiralia</taxon>
        <taxon>Lophotrochozoa</taxon>
        <taxon>Mollusca</taxon>
        <taxon>Bivalvia</taxon>
        <taxon>Autobranchia</taxon>
        <taxon>Pteriomorphia</taxon>
        <taxon>Ostreida</taxon>
        <taxon>Ostreoidea</taxon>
        <taxon>Ostreidae</taxon>
        <taxon>Magallana</taxon>
    </lineage>
</organism>
<dbReference type="InParanoid" id="K1P747"/>
<proteinExistence type="predicted"/>
<dbReference type="EMBL" id="JH823045">
    <property type="protein sequence ID" value="EKC17408.1"/>
    <property type="molecule type" value="Genomic_DNA"/>
</dbReference>
<accession>K1P747</accession>